<comment type="caution">
    <text evidence="2">The sequence shown here is derived from an EMBL/GenBank/DDBJ whole genome shotgun (WGS) entry which is preliminary data.</text>
</comment>
<dbReference type="PANTHER" id="PTHR31048">
    <property type="entry name" value="OS03G0233200 PROTEIN"/>
    <property type="match status" value="1"/>
</dbReference>
<protein>
    <submittedName>
        <fullName evidence="2">Uncharacterized protein</fullName>
    </submittedName>
</protein>
<dbReference type="PROSITE" id="PS51367">
    <property type="entry name" value="THAUMATIN_2"/>
    <property type="match status" value="1"/>
</dbReference>
<evidence type="ECO:0000256" key="1">
    <source>
        <dbReference type="SAM" id="SignalP"/>
    </source>
</evidence>
<dbReference type="InterPro" id="IPR037176">
    <property type="entry name" value="Osmotin/thaumatin-like_sf"/>
</dbReference>
<keyword evidence="1" id="KW-0732">Signal</keyword>
<proteinExistence type="predicted"/>
<dbReference type="OrthoDB" id="3838727at2759"/>
<dbReference type="PRINTS" id="PR00347">
    <property type="entry name" value="THAUMATIN"/>
</dbReference>
<dbReference type="EMBL" id="CAHR02000167">
    <property type="protein sequence ID" value="CCG83678.1"/>
    <property type="molecule type" value="Genomic_DNA"/>
</dbReference>
<keyword evidence="3" id="KW-1185">Reference proteome</keyword>
<sequence length="323" mass="32816">MQYTTLLLAALSATSALPGARKGHQHHRRHAKADANAEAVAEANNDYSNVNWAQALAGIDWATVKYTTTAAAAPVVAGTTTVAVVGAATAAPPSTTTSTSIPVVAGNVVQKAQSFVTGVVNAVTSSTTTSAAAPAKTTTSSSVSSGEYAVTVINNCAYTIWQAGWQTNTAGALISSAVKGNEMAAGSSITLAIPKAAMGVQIWPRTGCTGSGSSFHCQVGDCQGFQCSSIIWQDGPIMAEFGSGLNTDQYNTGITAYDISAIPGNNCGAKIVPSKSSCETKYCPVSGCSTVQAWLAASDMELGSPADTTCSNDTNFTVTFCPA</sequence>
<dbReference type="InterPro" id="IPR001938">
    <property type="entry name" value="Thaumatin"/>
</dbReference>
<evidence type="ECO:0000313" key="2">
    <source>
        <dbReference type="EMBL" id="CCG83678.1"/>
    </source>
</evidence>
<accession>R4XK37</accession>
<dbReference type="Proteomes" id="UP000013776">
    <property type="component" value="Unassembled WGS sequence"/>
</dbReference>
<dbReference type="STRING" id="1097556.R4XK37"/>
<feature type="chain" id="PRO_5004381652" evidence="1">
    <location>
        <begin position="17"/>
        <end position="323"/>
    </location>
</feature>
<dbReference type="SUPFAM" id="SSF49870">
    <property type="entry name" value="Osmotin, thaumatin-like protein"/>
    <property type="match status" value="1"/>
</dbReference>
<gene>
    <name evidence="2" type="ORF">TAPDE_003895</name>
</gene>
<dbReference type="VEuPathDB" id="FungiDB:TAPDE_003895"/>
<feature type="signal peptide" evidence="1">
    <location>
        <begin position="1"/>
        <end position="16"/>
    </location>
</feature>
<organism evidence="2 3">
    <name type="scientific">Taphrina deformans (strain PYCC 5710 / ATCC 11124 / CBS 356.35 / IMI 108563 / JCM 9778 / NBRC 8474)</name>
    <name type="common">Peach leaf curl fungus</name>
    <name type="synonym">Lalaria deformans</name>
    <dbReference type="NCBI Taxonomy" id="1097556"/>
    <lineage>
        <taxon>Eukaryota</taxon>
        <taxon>Fungi</taxon>
        <taxon>Dikarya</taxon>
        <taxon>Ascomycota</taxon>
        <taxon>Taphrinomycotina</taxon>
        <taxon>Taphrinomycetes</taxon>
        <taxon>Taphrinales</taxon>
        <taxon>Taphrinaceae</taxon>
        <taxon>Taphrina</taxon>
    </lineage>
</organism>
<dbReference type="SMART" id="SM00205">
    <property type="entry name" value="THN"/>
    <property type="match status" value="1"/>
</dbReference>
<evidence type="ECO:0000313" key="3">
    <source>
        <dbReference type="Proteomes" id="UP000013776"/>
    </source>
</evidence>
<reference evidence="2 3" key="1">
    <citation type="journal article" date="2013" name="MBio">
        <title>Genome sequencing of the plant pathogen Taphrina deformans, the causal agent of peach leaf curl.</title>
        <authorList>
            <person name="Cisse O.H."/>
            <person name="Almeida J.M.G.C.F."/>
            <person name="Fonseca A."/>
            <person name="Kumar A.A."/>
            <person name="Salojaervi J."/>
            <person name="Overmyer K."/>
            <person name="Hauser P.M."/>
            <person name="Pagni M."/>
        </authorList>
    </citation>
    <scope>NUCLEOTIDE SEQUENCE [LARGE SCALE GENOMIC DNA]</scope>
    <source>
        <strain evidence="3">PYCC 5710 / ATCC 11124 / CBS 356.35 / IMI 108563 / JCM 9778 / NBRC 8474</strain>
    </source>
</reference>
<dbReference type="Gene3D" id="2.60.110.10">
    <property type="entry name" value="Thaumatin"/>
    <property type="match status" value="1"/>
</dbReference>
<name>R4XK37_TAPDE</name>
<dbReference type="AlphaFoldDB" id="R4XK37"/>